<evidence type="ECO:0000313" key="9">
    <source>
        <dbReference type="EMBL" id="WUI83720.1"/>
    </source>
</evidence>
<feature type="transmembrane region" description="Helical" evidence="7">
    <location>
        <begin position="404"/>
        <end position="423"/>
    </location>
</feature>
<proteinExistence type="inferred from homology"/>
<dbReference type="EMBL" id="CP107941">
    <property type="protein sequence ID" value="WUI83720.1"/>
    <property type="molecule type" value="Genomic_DNA"/>
</dbReference>
<evidence type="ECO:0000313" key="10">
    <source>
        <dbReference type="Proteomes" id="UP001346877"/>
    </source>
</evidence>
<name>A0ABZ1PJQ1_9ACTN</name>
<dbReference type="InterPro" id="IPR024962">
    <property type="entry name" value="YukD-like"/>
</dbReference>
<feature type="transmembrane region" description="Helical" evidence="7">
    <location>
        <begin position="238"/>
        <end position="256"/>
    </location>
</feature>
<sequence length="467" mass="49046">MSATVQADKCRITVVGPERRVDLAVPVTTTVAGLLPVLVSHAVPAHHQDGATGSGWVLQRLGEAPFELSGTPETLEWLNGEEMHLRRTEDPLPELDFDDLAEGVATVVNRRSDRWQPEYRRVLFLVLSAMAMIAVALVIVDRGPLLAQTVSAGVLAAVLLAATLVAARRMTDGAVGVLFGCGSAFFAAVAASSAVDGDPEGVARTGPAGLAAATAIVVVTAVLLVSQRTVTPRLPFTPLLLAGVCATVGAVILLSRSLTGMTAARVAAVAAAVIFGLVVLAPRGAVKFARLRGPQLPKTGADMQYDIEPEKSDLVHSRTGEADTYLVAVLGTAALLLPILFAFTMQTPGWSGWTLVTVVSAAVLLRARSFFGLWHRIALVTAGTAGCLLVIARLSGTLSIGGRYLLVAGLVALLVPLIMAAMRPWPRRMLPFWEYAATFFDVVTGVVVLPVLAQVLGLYGWARGLFG</sequence>
<keyword evidence="10" id="KW-1185">Reference proteome</keyword>
<comment type="similarity">
    <text evidence="2">Belongs to the EccD/Snm4 family.</text>
</comment>
<gene>
    <name evidence="9" type="primary">eccD</name>
    <name evidence="9" type="ORF">OG375_05085</name>
</gene>
<dbReference type="Pfam" id="PF08817">
    <property type="entry name" value="YukD"/>
    <property type="match status" value="1"/>
</dbReference>
<feature type="transmembrane region" description="Helical" evidence="7">
    <location>
        <begin position="207"/>
        <end position="226"/>
    </location>
</feature>
<keyword evidence="3" id="KW-1003">Cell membrane</keyword>
<feature type="transmembrane region" description="Helical" evidence="7">
    <location>
        <begin position="262"/>
        <end position="282"/>
    </location>
</feature>
<protein>
    <submittedName>
        <fullName evidence="9">Type VII secretion integral membrane protein EccD</fullName>
    </submittedName>
</protein>
<dbReference type="PIRSF" id="PIRSF017804">
    <property type="entry name" value="Secretion_EccD1"/>
    <property type="match status" value="1"/>
</dbReference>
<evidence type="ECO:0000256" key="6">
    <source>
        <dbReference type="ARBA" id="ARBA00023136"/>
    </source>
</evidence>
<feature type="transmembrane region" description="Helical" evidence="7">
    <location>
        <begin position="146"/>
        <end position="167"/>
    </location>
</feature>
<feature type="transmembrane region" description="Helical" evidence="7">
    <location>
        <begin position="435"/>
        <end position="462"/>
    </location>
</feature>
<keyword evidence="6 7" id="KW-0472">Membrane</keyword>
<dbReference type="Gene3D" id="3.10.20.90">
    <property type="entry name" value="Phosphatidylinositol 3-kinase Catalytic Subunit, Chain A, domain 1"/>
    <property type="match status" value="1"/>
</dbReference>
<dbReference type="Proteomes" id="UP001346877">
    <property type="component" value="Chromosome"/>
</dbReference>
<feature type="transmembrane region" description="Helical" evidence="7">
    <location>
        <begin position="374"/>
        <end position="392"/>
    </location>
</feature>
<feature type="transmembrane region" description="Helical" evidence="7">
    <location>
        <begin position="174"/>
        <end position="195"/>
    </location>
</feature>
<comment type="subcellular location">
    <subcellularLocation>
        <location evidence="1">Cell membrane</location>
        <topology evidence="1">Multi-pass membrane protein</topology>
    </subcellularLocation>
</comment>
<feature type="transmembrane region" description="Helical" evidence="7">
    <location>
        <begin position="122"/>
        <end position="140"/>
    </location>
</feature>
<dbReference type="InterPro" id="IPR006707">
    <property type="entry name" value="T7SS_EccD"/>
</dbReference>
<feature type="domain" description="EccD-like transmembrane" evidence="8">
    <location>
        <begin position="121"/>
        <end position="465"/>
    </location>
</feature>
<dbReference type="Pfam" id="PF19053">
    <property type="entry name" value="EccD"/>
    <property type="match status" value="1"/>
</dbReference>
<keyword evidence="4 7" id="KW-0812">Transmembrane</keyword>
<keyword evidence="5 7" id="KW-1133">Transmembrane helix</keyword>
<feature type="transmembrane region" description="Helical" evidence="7">
    <location>
        <begin position="325"/>
        <end position="344"/>
    </location>
</feature>
<dbReference type="NCBIfam" id="TIGR03920">
    <property type="entry name" value="T7SS_EccD"/>
    <property type="match status" value="1"/>
</dbReference>
<evidence type="ECO:0000256" key="1">
    <source>
        <dbReference type="ARBA" id="ARBA00004651"/>
    </source>
</evidence>
<evidence type="ECO:0000256" key="7">
    <source>
        <dbReference type="SAM" id="Phobius"/>
    </source>
</evidence>
<reference evidence="9 10" key="1">
    <citation type="submission" date="2022-10" db="EMBL/GenBank/DDBJ databases">
        <title>The complete genomes of actinobacterial strains from the NBC collection.</title>
        <authorList>
            <person name="Joergensen T.S."/>
            <person name="Alvarez Arevalo M."/>
            <person name="Sterndorff E.B."/>
            <person name="Faurdal D."/>
            <person name="Vuksanovic O."/>
            <person name="Mourched A.-S."/>
            <person name="Charusanti P."/>
            <person name="Shaw S."/>
            <person name="Blin K."/>
            <person name="Weber T."/>
        </authorList>
    </citation>
    <scope>NUCLEOTIDE SEQUENCE [LARGE SCALE GENOMIC DNA]</scope>
    <source>
        <strain evidence="9 10">NBC_00396</strain>
    </source>
</reference>
<evidence type="ECO:0000256" key="3">
    <source>
        <dbReference type="ARBA" id="ARBA00022475"/>
    </source>
</evidence>
<organism evidence="9 10">
    <name type="scientific">Micromonospora zamorensis</name>
    <dbReference type="NCBI Taxonomy" id="709883"/>
    <lineage>
        <taxon>Bacteria</taxon>
        <taxon>Bacillati</taxon>
        <taxon>Actinomycetota</taxon>
        <taxon>Actinomycetes</taxon>
        <taxon>Micromonosporales</taxon>
        <taxon>Micromonosporaceae</taxon>
        <taxon>Micromonospora</taxon>
    </lineage>
</organism>
<dbReference type="InterPro" id="IPR044049">
    <property type="entry name" value="EccD_transm"/>
</dbReference>
<dbReference type="RefSeq" id="WP_328373086.1">
    <property type="nucleotide sequence ID" value="NZ_CP107936.1"/>
</dbReference>
<evidence type="ECO:0000259" key="8">
    <source>
        <dbReference type="Pfam" id="PF19053"/>
    </source>
</evidence>
<evidence type="ECO:0000256" key="5">
    <source>
        <dbReference type="ARBA" id="ARBA00022989"/>
    </source>
</evidence>
<accession>A0ABZ1PJQ1</accession>
<evidence type="ECO:0000256" key="4">
    <source>
        <dbReference type="ARBA" id="ARBA00022692"/>
    </source>
</evidence>
<evidence type="ECO:0000256" key="2">
    <source>
        <dbReference type="ARBA" id="ARBA00006162"/>
    </source>
</evidence>